<proteinExistence type="predicted"/>
<evidence type="ECO:0000313" key="3">
    <source>
        <dbReference type="WBParaSite" id="ACRNAN_scaffold8468.g29152.t1"/>
    </source>
</evidence>
<accession>A0A914EI48</accession>
<feature type="region of interest" description="Disordered" evidence="1">
    <location>
        <begin position="1"/>
        <end position="32"/>
    </location>
</feature>
<dbReference type="WBParaSite" id="ACRNAN_scaffold8468.g29152.t1">
    <property type="protein sequence ID" value="ACRNAN_scaffold8468.g29152.t1"/>
    <property type="gene ID" value="ACRNAN_scaffold8468.g29152"/>
</dbReference>
<dbReference type="AlphaFoldDB" id="A0A914EI48"/>
<reference evidence="3" key="1">
    <citation type="submission" date="2022-11" db="UniProtKB">
        <authorList>
            <consortium name="WormBaseParasite"/>
        </authorList>
    </citation>
    <scope>IDENTIFICATION</scope>
</reference>
<evidence type="ECO:0000313" key="2">
    <source>
        <dbReference type="Proteomes" id="UP000887540"/>
    </source>
</evidence>
<evidence type="ECO:0000256" key="1">
    <source>
        <dbReference type="SAM" id="MobiDB-lite"/>
    </source>
</evidence>
<protein>
    <submittedName>
        <fullName evidence="3">Uncharacterized protein</fullName>
    </submittedName>
</protein>
<feature type="compositionally biased region" description="Polar residues" evidence="1">
    <location>
        <begin position="7"/>
        <end position="24"/>
    </location>
</feature>
<keyword evidence="2" id="KW-1185">Reference proteome</keyword>
<name>A0A914EI48_9BILA</name>
<dbReference type="Proteomes" id="UP000887540">
    <property type="component" value="Unplaced"/>
</dbReference>
<sequence>MSLISRKLSTNQAPQLDTQSITKNSENEDAPSLELNNFPNLFDWAYSYDLTKFSGSTKVSSQFGNSYLVPYGSRILRVKNNSKWVSFKSSNKNWFTAYIGTTPASIINLLKANYSSVARGTLMYTLDPNVALSLSRYTVTYEKKHHQMVLQVLVDPVKCIINHRDTAQAHVITDPASIQPYAVCLYPEGRQITNSSPHRAVSPRL</sequence>
<organism evidence="2 3">
    <name type="scientific">Acrobeloides nanus</name>
    <dbReference type="NCBI Taxonomy" id="290746"/>
    <lineage>
        <taxon>Eukaryota</taxon>
        <taxon>Metazoa</taxon>
        <taxon>Ecdysozoa</taxon>
        <taxon>Nematoda</taxon>
        <taxon>Chromadorea</taxon>
        <taxon>Rhabditida</taxon>
        <taxon>Tylenchina</taxon>
        <taxon>Cephalobomorpha</taxon>
        <taxon>Cephaloboidea</taxon>
        <taxon>Cephalobidae</taxon>
        <taxon>Acrobeloides</taxon>
    </lineage>
</organism>